<evidence type="ECO:0000256" key="3">
    <source>
        <dbReference type="ARBA" id="ARBA00023315"/>
    </source>
</evidence>
<dbReference type="Proteomes" id="UP000237105">
    <property type="component" value="Unassembled WGS sequence"/>
</dbReference>
<proteinExistence type="inferred from homology"/>
<keyword evidence="2 4" id="KW-0808">Transferase</keyword>
<evidence type="ECO:0000256" key="2">
    <source>
        <dbReference type="ARBA" id="ARBA00022679"/>
    </source>
</evidence>
<dbReference type="Pfam" id="PF02458">
    <property type="entry name" value="Transferase"/>
    <property type="match status" value="1"/>
</dbReference>
<evidence type="ECO:0000313" key="5">
    <source>
        <dbReference type="Proteomes" id="UP000237105"/>
    </source>
</evidence>
<dbReference type="STRING" id="3476.A0A2P5AT49"/>
<gene>
    <name evidence="4" type="ORF">PanWU01x14_303010</name>
</gene>
<dbReference type="GO" id="GO:0016746">
    <property type="term" value="F:acyltransferase activity"/>
    <property type="evidence" value="ECO:0007669"/>
    <property type="project" value="UniProtKB-KW"/>
</dbReference>
<dbReference type="Gene3D" id="3.30.559.10">
    <property type="entry name" value="Chloramphenicol acetyltransferase-like domain"/>
    <property type="match status" value="1"/>
</dbReference>
<organism evidence="4 5">
    <name type="scientific">Parasponia andersonii</name>
    <name type="common">Sponia andersonii</name>
    <dbReference type="NCBI Taxonomy" id="3476"/>
    <lineage>
        <taxon>Eukaryota</taxon>
        <taxon>Viridiplantae</taxon>
        <taxon>Streptophyta</taxon>
        <taxon>Embryophyta</taxon>
        <taxon>Tracheophyta</taxon>
        <taxon>Spermatophyta</taxon>
        <taxon>Magnoliopsida</taxon>
        <taxon>eudicotyledons</taxon>
        <taxon>Gunneridae</taxon>
        <taxon>Pentapetalae</taxon>
        <taxon>rosids</taxon>
        <taxon>fabids</taxon>
        <taxon>Rosales</taxon>
        <taxon>Cannabaceae</taxon>
        <taxon>Parasponia</taxon>
    </lineage>
</organism>
<evidence type="ECO:0000313" key="4">
    <source>
        <dbReference type="EMBL" id="PON39716.1"/>
    </source>
</evidence>
<comment type="similarity">
    <text evidence="1">Belongs to the plant acyltransferase family.</text>
</comment>
<name>A0A2P5AT49_PARAD</name>
<keyword evidence="5" id="KW-1185">Reference proteome</keyword>
<dbReference type="EMBL" id="JXTB01000457">
    <property type="protein sequence ID" value="PON39716.1"/>
    <property type="molecule type" value="Genomic_DNA"/>
</dbReference>
<dbReference type="AlphaFoldDB" id="A0A2P5AT49"/>
<dbReference type="OrthoDB" id="1932220at2759"/>
<reference evidence="5" key="1">
    <citation type="submission" date="2016-06" db="EMBL/GenBank/DDBJ databases">
        <title>Parallel loss of symbiosis genes in relatives of nitrogen-fixing non-legume Parasponia.</title>
        <authorList>
            <person name="Van Velzen R."/>
            <person name="Holmer R."/>
            <person name="Bu F."/>
            <person name="Rutten L."/>
            <person name="Van Zeijl A."/>
            <person name="Liu W."/>
            <person name="Santuari L."/>
            <person name="Cao Q."/>
            <person name="Sharma T."/>
            <person name="Shen D."/>
            <person name="Roswanjaya Y."/>
            <person name="Wardhani T."/>
            <person name="Kalhor M.S."/>
            <person name="Jansen J."/>
            <person name="Van den Hoogen J."/>
            <person name="Gungor B."/>
            <person name="Hartog M."/>
            <person name="Hontelez J."/>
            <person name="Verver J."/>
            <person name="Yang W.-C."/>
            <person name="Schijlen E."/>
            <person name="Repin R."/>
            <person name="Schilthuizen M."/>
            <person name="Schranz E."/>
            <person name="Heidstra R."/>
            <person name="Miyata K."/>
            <person name="Fedorova E."/>
            <person name="Kohlen W."/>
            <person name="Bisseling T."/>
            <person name="Smit S."/>
            <person name="Geurts R."/>
        </authorList>
    </citation>
    <scope>NUCLEOTIDE SEQUENCE [LARGE SCALE GENOMIC DNA]</scope>
    <source>
        <strain evidence="5">cv. WU1-14</strain>
    </source>
</reference>
<dbReference type="InterPro" id="IPR023213">
    <property type="entry name" value="CAT-like_dom_sf"/>
</dbReference>
<dbReference type="PANTHER" id="PTHR31623:SF46">
    <property type="entry name" value="VINORINE SYNTHASE-LIKE"/>
    <property type="match status" value="1"/>
</dbReference>
<protein>
    <submittedName>
        <fullName evidence="4">Transferase</fullName>
    </submittedName>
</protein>
<evidence type="ECO:0000256" key="1">
    <source>
        <dbReference type="ARBA" id="ARBA00009861"/>
    </source>
</evidence>
<keyword evidence="3" id="KW-0012">Acyltransferase</keyword>
<comment type="caution">
    <text evidence="4">The sequence shown here is derived from an EMBL/GenBank/DDBJ whole genome shotgun (WGS) entry which is preliminary data.</text>
</comment>
<dbReference type="PANTHER" id="PTHR31623">
    <property type="entry name" value="F21J9.9"/>
    <property type="match status" value="1"/>
</dbReference>
<accession>A0A2P5AT49</accession>
<sequence length="109" mass="12391">MSKKFNRVQLNIFKCDGIAIGLCILRQLADMLSRIMFVNTFVAISRGEADYDQVLIKHPEFVLATLFPPKDDIGYDLNATFIKNVATRRFEFKSLAIKAIDTSMIGEEQ</sequence>